<organism evidence="1 2">
    <name type="scientific">Pseudomonas veronii</name>
    <dbReference type="NCBI Taxonomy" id="76761"/>
    <lineage>
        <taxon>Bacteria</taxon>
        <taxon>Pseudomonadati</taxon>
        <taxon>Pseudomonadota</taxon>
        <taxon>Gammaproteobacteria</taxon>
        <taxon>Pseudomonadales</taxon>
        <taxon>Pseudomonadaceae</taxon>
        <taxon>Pseudomonas</taxon>
    </lineage>
</organism>
<comment type="caution">
    <text evidence="1">The sequence shown here is derived from an EMBL/GenBank/DDBJ whole genome shotgun (WGS) entry which is preliminary data.</text>
</comment>
<dbReference type="EMBL" id="JAAQWG010000060">
    <property type="protein sequence ID" value="NMY12505.1"/>
    <property type="molecule type" value="Genomic_DNA"/>
</dbReference>
<gene>
    <name evidence="1" type="ORF">HBO38_29450</name>
</gene>
<evidence type="ECO:0008006" key="3">
    <source>
        <dbReference type="Google" id="ProtNLM"/>
    </source>
</evidence>
<dbReference type="Proteomes" id="UP000537729">
    <property type="component" value="Unassembled WGS sequence"/>
</dbReference>
<sequence length="310" mass="35916">MIRILEDEAIDCFVSRLRLVSPELFRTGPWSGLNERHTDGLKLISAGLGWRGCYGFNRLLHMHTNHSVGWLLHQPTDFSFSGDLYHRSSVIIKDAEFWSTALCYGCILEDINMLGFIYWRRSHQWGGTVCARHEMKLVKQCFTCGQNFYFESLKLGHWQPCVCNEWISKDVNYLDFSLSDLSYARLRNEFSKFNFQIPIHYVSRALDERLKFMRAKSRYWSDHVADLGAGSDSCSLHSLLIGMSEWWETTGSELLNSVPLIYLVHMMFKSFDDFLKAVNCPLDELVSISTKWSNYLGDVEVFGDAVFFTD</sequence>
<dbReference type="RefSeq" id="WP_169885945.1">
    <property type="nucleotide sequence ID" value="NZ_JAAQWG010000060.1"/>
</dbReference>
<accession>A0A7Y1AB99</accession>
<dbReference type="AlphaFoldDB" id="A0A7Y1AB99"/>
<name>A0A7Y1AB99_PSEVE</name>
<reference evidence="1 2" key="1">
    <citation type="journal article" date="2020" name="Front. Microbiol.">
        <title>Genetic Organization of the aprX-lipA2 Operon Affects the Proteolytic Potential of Pseudomonas Species in Milk.</title>
        <authorList>
            <person name="Maier C."/>
            <person name="Huptas C."/>
            <person name="von Neubeck M."/>
            <person name="Scherer S."/>
            <person name="Wenning M."/>
            <person name="Lucking G."/>
        </authorList>
    </citation>
    <scope>NUCLEOTIDE SEQUENCE [LARGE SCALE GENOMIC DNA]</scope>
    <source>
        <strain evidence="1 2">DSM 16272</strain>
    </source>
</reference>
<evidence type="ECO:0000313" key="2">
    <source>
        <dbReference type="Proteomes" id="UP000537729"/>
    </source>
</evidence>
<protein>
    <recommendedName>
        <fullName evidence="3">TniQ family protein</fullName>
    </recommendedName>
</protein>
<evidence type="ECO:0000313" key="1">
    <source>
        <dbReference type="EMBL" id="NMY12505.1"/>
    </source>
</evidence>
<proteinExistence type="predicted"/>